<sequence length="808" mass="88111">MHKIQKLLILPIIAFIFCVLPAAQAAAEPKLEISATGGFDNKVKHGHGLPLTITVTNSGDAFSGDLVIDYSETYATGAALVLPVEIGSGETKTLELTLSGFSDQYMYNSSNFKMFHFYEGGWENGKSLDYKGNKSLKINMFDQMTNFIVTLSNSADRVKAITNVNVQSGPFGAGKQIIHLGQRKDFIFPSDQEAWAAADYMIIDEYVLSDLSEEQQAAILGWVQNGGIAVIGASENTVAEMGLLGSHLPLKLSTERITIAPEFFTEHSNGSKFNEPVSVFEAEATEGSNSILTGPGSVIAASKSVGNGLILQTAFSIGDEPLSTQPGYANFLSELLKKVSKPMTNTNYMHGQSIKESMVWEVGNVNELFQSFKINTPVIVGVIVLYILIVGPLMYLLLKRKDKREHAWWIIPVISIITSIAIFAYGAKDRLVKPQIQQTSLLEVNEDGSLSGYYMESLLSNKSGEFSFVAPKETNMTASLQSGFQMMSDGGSFQKAVLEPSANQSTLTLRNVGYWSVNSILGQSFIEDAGKLAVDLTVENETVKGTITNGFPFSLKEVSIWAGSKFIELGDLAPNATLNVNEKLGSAIMPPAGTGYAMNSYNNMGPLKADELTEARKNSAIRMSAAFVGASNEPAIVAYTEDAIIPVELEGQRVDMSAVNVILQTFKPETIMSGDFILPATSLDHELTAANSGGYFEPMDVSRLEWYLEQGDYSMKWNVPENMPLQGVSWTELQVVNTSSNSSITVQVKNVKTNEFEEVLQGKRHTIKDNVQDYITADGQIELLIHKDMANGDQYTKLPEVRLKGAVQ</sequence>
<keyword evidence="1" id="KW-1133">Transmembrane helix</keyword>
<dbReference type="EMBL" id="JBHSEC010000002">
    <property type="protein sequence ID" value="MFC4409385.1"/>
    <property type="molecule type" value="Genomic_DNA"/>
</dbReference>
<feature type="chain" id="PRO_5045613441" evidence="2">
    <location>
        <begin position="26"/>
        <end position="808"/>
    </location>
</feature>
<dbReference type="RefSeq" id="WP_378152065.1">
    <property type="nucleotide sequence ID" value="NZ_JBHSEC010000002.1"/>
</dbReference>
<reference evidence="4" key="1">
    <citation type="journal article" date="2019" name="Int. J. Syst. Evol. Microbiol.">
        <title>The Global Catalogue of Microorganisms (GCM) 10K type strain sequencing project: providing services to taxonomists for standard genome sequencing and annotation.</title>
        <authorList>
            <consortium name="The Broad Institute Genomics Platform"/>
            <consortium name="The Broad Institute Genome Sequencing Center for Infectious Disease"/>
            <person name="Wu L."/>
            <person name="Ma J."/>
        </authorList>
    </citation>
    <scope>NUCLEOTIDE SEQUENCE [LARGE SCALE GENOMIC DNA]</scope>
    <source>
        <strain evidence="4">CCUG 59778</strain>
    </source>
</reference>
<evidence type="ECO:0000256" key="2">
    <source>
        <dbReference type="SAM" id="SignalP"/>
    </source>
</evidence>
<dbReference type="InterPro" id="IPR029062">
    <property type="entry name" value="Class_I_gatase-like"/>
</dbReference>
<dbReference type="SUPFAM" id="SSF52317">
    <property type="entry name" value="Class I glutamine amidotransferase-like"/>
    <property type="match status" value="1"/>
</dbReference>
<keyword evidence="1" id="KW-0472">Membrane</keyword>
<dbReference type="Proteomes" id="UP001595817">
    <property type="component" value="Unassembled WGS sequence"/>
</dbReference>
<keyword evidence="4" id="KW-1185">Reference proteome</keyword>
<name>A0ABV8X5P2_9LACT</name>
<evidence type="ECO:0000313" key="3">
    <source>
        <dbReference type="EMBL" id="MFC4409385.1"/>
    </source>
</evidence>
<protein>
    <submittedName>
        <fullName evidence="3">Uncharacterized protein</fullName>
    </submittedName>
</protein>
<feature type="transmembrane region" description="Helical" evidence="1">
    <location>
        <begin position="378"/>
        <end position="398"/>
    </location>
</feature>
<organism evidence="3 4">
    <name type="scientific">Chungangia koreensis</name>
    <dbReference type="NCBI Taxonomy" id="752657"/>
    <lineage>
        <taxon>Bacteria</taxon>
        <taxon>Bacillati</taxon>
        <taxon>Bacillota</taxon>
        <taxon>Bacilli</taxon>
        <taxon>Lactobacillales</taxon>
        <taxon>Chungangia</taxon>
    </lineage>
</organism>
<proteinExistence type="predicted"/>
<comment type="caution">
    <text evidence="3">The sequence shown here is derived from an EMBL/GenBank/DDBJ whole genome shotgun (WGS) entry which is preliminary data.</text>
</comment>
<gene>
    <name evidence="3" type="ORF">ACFOZY_02920</name>
</gene>
<feature type="signal peptide" evidence="2">
    <location>
        <begin position="1"/>
        <end position="25"/>
    </location>
</feature>
<accession>A0ABV8X5P2</accession>
<keyword evidence="1" id="KW-0812">Transmembrane</keyword>
<keyword evidence="2" id="KW-0732">Signal</keyword>
<evidence type="ECO:0000313" key="4">
    <source>
        <dbReference type="Proteomes" id="UP001595817"/>
    </source>
</evidence>
<feature type="transmembrane region" description="Helical" evidence="1">
    <location>
        <begin position="407"/>
        <end position="427"/>
    </location>
</feature>
<evidence type="ECO:0000256" key="1">
    <source>
        <dbReference type="SAM" id="Phobius"/>
    </source>
</evidence>